<dbReference type="InterPro" id="IPR010982">
    <property type="entry name" value="Lambda_DNA-bd_dom_sf"/>
</dbReference>
<protein>
    <submittedName>
        <fullName evidence="1">NPH3 family protein</fullName>
    </submittedName>
</protein>
<dbReference type="SUPFAM" id="SSF47413">
    <property type="entry name" value="lambda repressor-like DNA-binding domains"/>
    <property type="match status" value="1"/>
</dbReference>
<evidence type="ECO:0000313" key="1">
    <source>
        <dbReference type="EMBL" id="SNX70762.1"/>
    </source>
</evidence>
<dbReference type="RefSeq" id="WP_097158713.1">
    <property type="nucleotide sequence ID" value="NZ_JBEPMQ010000006.1"/>
</dbReference>
<dbReference type="Gene3D" id="1.10.260.40">
    <property type="entry name" value="lambda repressor-like DNA-binding domains"/>
    <property type="match status" value="1"/>
</dbReference>
<dbReference type="OrthoDB" id="6194521at2"/>
<sequence length="164" mass="19116">MLDKQLLLEIETYINNHLSILKLNDHIELYAPKESIHYDLEETELENFIKSKRKPTFTQVLFQFIDQNGASDSEVYKKAGIDRRHFSKIRSNSNYHPKKNTVFALAFALELTLEKTDELLSTAGYSLSESETSDLIIQFCLEKKMYDIDLVNQALEYFSEKPLI</sequence>
<name>A0A285CTB8_9BACI</name>
<gene>
    <name evidence="1" type="ORF">SAMN05877753_104331</name>
</gene>
<reference evidence="1 2" key="1">
    <citation type="submission" date="2017-08" db="EMBL/GenBank/DDBJ databases">
        <authorList>
            <person name="de Groot N.N."/>
        </authorList>
    </citation>
    <scope>NUCLEOTIDE SEQUENCE [LARGE SCALE GENOMIC DNA]</scope>
    <source>
        <strain evidence="1 2">JC228</strain>
    </source>
</reference>
<dbReference type="Proteomes" id="UP000219546">
    <property type="component" value="Unassembled WGS sequence"/>
</dbReference>
<dbReference type="GO" id="GO:0003677">
    <property type="term" value="F:DNA binding"/>
    <property type="evidence" value="ECO:0007669"/>
    <property type="project" value="InterPro"/>
</dbReference>
<dbReference type="AlphaFoldDB" id="A0A285CTB8"/>
<accession>A0A285CTB8</accession>
<keyword evidence="2" id="KW-1185">Reference proteome</keyword>
<organism evidence="1 2">
    <name type="scientific">Bacillus oleivorans</name>
    <dbReference type="NCBI Taxonomy" id="1448271"/>
    <lineage>
        <taxon>Bacteria</taxon>
        <taxon>Bacillati</taxon>
        <taxon>Bacillota</taxon>
        <taxon>Bacilli</taxon>
        <taxon>Bacillales</taxon>
        <taxon>Bacillaceae</taxon>
        <taxon>Bacillus</taxon>
    </lineage>
</organism>
<dbReference type="EMBL" id="OAOP01000004">
    <property type="protein sequence ID" value="SNX70762.1"/>
    <property type="molecule type" value="Genomic_DNA"/>
</dbReference>
<evidence type="ECO:0000313" key="2">
    <source>
        <dbReference type="Proteomes" id="UP000219546"/>
    </source>
</evidence>
<proteinExistence type="predicted"/>